<gene>
    <name evidence="4" type="ORF">AB3X84_29640</name>
</gene>
<feature type="compositionally biased region" description="Polar residues" evidence="1">
    <location>
        <begin position="296"/>
        <end position="314"/>
    </location>
</feature>
<sequence>MKTRIVGFCYDPRTTDLVAKFGSIQAFLIASRAAVTYAVLASGLGKWDYGGFTMKKCHFCYEDIQDAAIRCRHCGADIAAAEAAAKEAKFEQSYSNGFGKFWAVVGALIFGALAFGAYTERLYIDIAICVAFGLVFLFLAPKAWQVGFLARNAGQPDIIIASSAGELAKQRFYYEYGARVFLTGGLFVALLAALYFVVPLDRIVFGPGTQAAASSEAKPSSGRVATDAQPAASSASSDAAAKAVADGQSAGSDVATSAAPIQASSDTATQTAQQPMEPEKSVNASLASSAPTASAVQQSASTTLKQDANGTTGVHSSFDCTKASSPIEHLICSTPESANADLRLADAYSKARAKTSDPAALKADQRNWLANERNACSDAACLVRVMNDRIERLSSM</sequence>
<feature type="domain" description="Lysozyme inhibitor LprI-like N-terminal" evidence="3">
    <location>
        <begin position="320"/>
        <end position="393"/>
    </location>
</feature>
<dbReference type="EMBL" id="JBFPKE010000025">
    <property type="protein sequence ID" value="MEX3754139.1"/>
    <property type="molecule type" value="Genomic_DNA"/>
</dbReference>
<dbReference type="Pfam" id="PF07007">
    <property type="entry name" value="LprI"/>
    <property type="match status" value="1"/>
</dbReference>
<dbReference type="Gene3D" id="1.20.1270.180">
    <property type="match status" value="1"/>
</dbReference>
<dbReference type="PANTHER" id="PTHR37549">
    <property type="entry name" value="LIPOPROTEIN LPRI"/>
    <property type="match status" value="1"/>
</dbReference>
<evidence type="ECO:0000256" key="1">
    <source>
        <dbReference type="SAM" id="MobiDB-lite"/>
    </source>
</evidence>
<dbReference type="InterPro" id="IPR052755">
    <property type="entry name" value="Lysozyme_Inhibitor_LprI"/>
</dbReference>
<dbReference type="InterPro" id="IPR009739">
    <property type="entry name" value="LprI-like_N"/>
</dbReference>
<protein>
    <submittedName>
        <fullName evidence="4">Lysozyme inhibitor LprI family protein</fullName>
    </submittedName>
</protein>
<evidence type="ECO:0000259" key="3">
    <source>
        <dbReference type="Pfam" id="PF07007"/>
    </source>
</evidence>
<organism evidence="4 5">
    <name type="scientific">Paraburkholderia phenoliruptrix</name>
    <dbReference type="NCBI Taxonomy" id="252970"/>
    <lineage>
        <taxon>Bacteria</taxon>
        <taxon>Pseudomonadati</taxon>
        <taxon>Pseudomonadota</taxon>
        <taxon>Betaproteobacteria</taxon>
        <taxon>Burkholderiales</taxon>
        <taxon>Burkholderiaceae</taxon>
        <taxon>Paraburkholderia</taxon>
    </lineage>
</organism>
<comment type="caution">
    <text evidence="4">The sequence shown here is derived from an EMBL/GenBank/DDBJ whole genome shotgun (WGS) entry which is preliminary data.</text>
</comment>
<evidence type="ECO:0000256" key="2">
    <source>
        <dbReference type="SAM" id="Phobius"/>
    </source>
</evidence>
<feature type="compositionally biased region" description="Polar residues" evidence="1">
    <location>
        <begin position="262"/>
        <end position="274"/>
    </location>
</feature>
<dbReference type="RefSeq" id="WP_368608567.1">
    <property type="nucleotide sequence ID" value="NZ_JBFPKB010000028.1"/>
</dbReference>
<evidence type="ECO:0000313" key="5">
    <source>
        <dbReference type="Proteomes" id="UP001558535"/>
    </source>
</evidence>
<proteinExistence type="predicted"/>
<keyword evidence="5" id="KW-1185">Reference proteome</keyword>
<evidence type="ECO:0000313" key="4">
    <source>
        <dbReference type="EMBL" id="MEX3754139.1"/>
    </source>
</evidence>
<feature type="region of interest" description="Disordered" evidence="1">
    <location>
        <begin position="213"/>
        <end position="239"/>
    </location>
</feature>
<dbReference type="PANTHER" id="PTHR37549:SF1">
    <property type="entry name" value="LIPOPROTEIN LPRI"/>
    <property type="match status" value="1"/>
</dbReference>
<name>A0ABV3WLL2_9BURK</name>
<reference evidence="4 5" key="1">
    <citation type="submission" date="2024-07" db="EMBL/GenBank/DDBJ databases">
        <title>A survey of Mimosa microsymbionts across Brazilian biomes reveals a high diversity of Paraburkholderia nodulating endemic species, but also that Cupriavidus is common as a symbiont of widespread species.</title>
        <authorList>
            <person name="Rouws L."/>
            <person name="Barauna A."/>
            <person name="Beukes C."/>
            <person name="Rouws J.R.C."/>
            <person name="De Faria S.M."/>
            <person name="Gross E."/>
            <person name="Bueno Dos Reis Junior F."/>
            <person name="Simon M.F."/>
            <person name="Maluk M."/>
            <person name="Odee D.W."/>
            <person name="Kenicer G."/>
            <person name="Young J.P.W."/>
            <person name="Reis V.M."/>
            <person name="Zilli J."/>
            <person name="James E.K."/>
        </authorList>
    </citation>
    <scope>NUCLEOTIDE SEQUENCE [LARGE SCALE GENOMIC DNA]</scope>
    <source>
        <strain evidence="4 5">BR14375</strain>
    </source>
</reference>
<accession>A0ABV3WLL2</accession>
<dbReference type="Proteomes" id="UP001558535">
    <property type="component" value="Unassembled WGS sequence"/>
</dbReference>
<keyword evidence="2" id="KW-0812">Transmembrane</keyword>
<feature type="transmembrane region" description="Helical" evidence="2">
    <location>
        <begin position="98"/>
        <end position="116"/>
    </location>
</feature>
<feature type="compositionally biased region" description="Low complexity" evidence="1">
    <location>
        <begin position="284"/>
        <end position="295"/>
    </location>
</feature>
<feature type="transmembrane region" description="Helical" evidence="2">
    <location>
        <begin position="122"/>
        <end position="141"/>
    </location>
</feature>
<keyword evidence="2" id="KW-1133">Transmembrane helix</keyword>
<feature type="transmembrane region" description="Helical" evidence="2">
    <location>
        <begin position="176"/>
        <end position="198"/>
    </location>
</feature>
<keyword evidence="2" id="KW-0472">Membrane</keyword>
<feature type="compositionally biased region" description="Low complexity" evidence="1">
    <location>
        <begin position="225"/>
        <end position="239"/>
    </location>
</feature>
<feature type="region of interest" description="Disordered" evidence="1">
    <location>
        <begin position="254"/>
        <end position="314"/>
    </location>
</feature>